<feature type="region of interest" description="Disordered" evidence="1">
    <location>
        <begin position="86"/>
        <end position="112"/>
    </location>
</feature>
<dbReference type="Proteomes" id="UP001372338">
    <property type="component" value="Unassembled WGS sequence"/>
</dbReference>
<reference evidence="3 4" key="1">
    <citation type="submission" date="2024-01" db="EMBL/GenBank/DDBJ databases">
        <title>The genomes of 5 underutilized Papilionoideae crops provide insights into root nodulation and disease resistanc.</title>
        <authorList>
            <person name="Yuan L."/>
        </authorList>
    </citation>
    <scope>NUCLEOTIDE SEQUENCE [LARGE SCALE GENOMIC DNA]</scope>
    <source>
        <strain evidence="3">ZHUSHIDOU_FW_LH</strain>
        <tissue evidence="3">Leaf</tissue>
    </source>
</reference>
<protein>
    <submittedName>
        <fullName evidence="3">Uncharacterized protein</fullName>
    </submittedName>
</protein>
<sequence length="134" mass="15044">MRLRFLSWFLFLSCTIAISTSVFHRNLSSSEQRVLNSSNSNMQTRQPFDNYGSKEEAFNKLHKKDEESNNEEKSELSCDTIEKALRGKGVTGGGNVNHHPRHSRNSPAPLLSSSSTVRISLTLMLVYSFHAGVL</sequence>
<keyword evidence="2" id="KW-0732">Signal</keyword>
<evidence type="ECO:0000256" key="2">
    <source>
        <dbReference type="SAM" id="SignalP"/>
    </source>
</evidence>
<keyword evidence="4" id="KW-1185">Reference proteome</keyword>
<evidence type="ECO:0000313" key="3">
    <source>
        <dbReference type="EMBL" id="KAK7255090.1"/>
    </source>
</evidence>
<feature type="signal peptide" evidence="2">
    <location>
        <begin position="1"/>
        <end position="21"/>
    </location>
</feature>
<feature type="chain" id="PRO_5042915119" evidence="2">
    <location>
        <begin position="22"/>
        <end position="134"/>
    </location>
</feature>
<comment type="caution">
    <text evidence="3">The sequence shown here is derived from an EMBL/GenBank/DDBJ whole genome shotgun (WGS) entry which is preliminary data.</text>
</comment>
<name>A0AAN9EI16_CROPI</name>
<evidence type="ECO:0000256" key="1">
    <source>
        <dbReference type="SAM" id="MobiDB-lite"/>
    </source>
</evidence>
<organism evidence="3 4">
    <name type="scientific">Crotalaria pallida</name>
    <name type="common">Smooth rattlebox</name>
    <name type="synonym">Crotalaria striata</name>
    <dbReference type="NCBI Taxonomy" id="3830"/>
    <lineage>
        <taxon>Eukaryota</taxon>
        <taxon>Viridiplantae</taxon>
        <taxon>Streptophyta</taxon>
        <taxon>Embryophyta</taxon>
        <taxon>Tracheophyta</taxon>
        <taxon>Spermatophyta</taxon>
        <taxon>Magnoliopsida</taxon>
        <taxon>eudicotyledons</taxon>
        <taxon>Gunneridae</taxon>
        <taxon>Pentapetalae</taxon>
        <taxon>rosids</taxon>
        <taxon>fabids</taxon>
        <taxon>Fabales</taxon>
        <taxon>Fabaceae</taxon>
        <taxon>Papilionoideae</taxon>
        <taxon>50 kb inversion clade</taxon>
        <taxon>genistoids sensu lato</taxon>
        <taxon>core genistoids</taxon>
        <taxon>Crotalarieae</taxon>
        <taxon>Crotalaria</taxon>
    </lineage>
</organism>
<proteinExistence type="predicted"/>
<evidence type="ECO:0000313" key="4">
    <source>
        <dbReference type="Proteomes" id="UP001372338"/>
    </source>
</evidence>
<dbReference type="EMBL" id="JAYWIO010000006">
    <property type="protein sequence ID" value="KAK7255090.1"/>
    <property type="molecule type" value="Genomic_DNA"/>
</dbReference>
<gene>
    <name evidence="3" type="ORF">RIF29_28493</name>
</gene>
<accession>A0AAN9EI16</accession>
<dbReference type="AlphaFoldDB" id="A0AAN9EI16"/>